<protein>
    <submittedName>
        <fullName evidence="1">BrnT family toxin</fullName>
    </submittedName>
</protein>
<dbReference type="RefSeq" id="WP_275567762.1">
    <property type="nucleotide sequence ID" value="NZ_JARGYC010000031.1"/>
</dbReference>
<organism evidence="1 2">
    <name type="scientific">Psychromarinibacter sediminicola</name>
    <dbReference type="NCBI Taxonomy" id="3033385"/>
    <lineage>
        <taxon>Bacteria</taxon>
        <taxon>Pseudomonadati</taxon>
        <taxon>Pseudomonadota</taxon>
        <taxon>Alphaproteobacteria</taxon>
        <taxon>Rhodobacterales</taxon>
        <taxon>Paracoccaceae</taxon>
        <taxon>Psychromarinibacter</taxon>
    </lineage>
</organism>
<comment type="caution">
    <text evidence="1">The sequence shown here is derived from an EMBL/GenBank/DDBJ whole genome shotgun (WGS) entry which is preliminary data.</text>
</comment>
<gene>
    <name evidence="1" type="ORF">P1J78_12825</name>
</gene>
<accession>A0AAE3NTA8</accession>
<keyword evidence="2" id="KW-1185">Reference proteome</keyword>
<evidence type="ECO:0000313" key="1">
    <source>
        <dbReference type="EMBL" id="MDF0601621.1"/>
    </source>
</evidence>
<sequence>MRYEWDADKRRANLDKHGLDFADVERGFDWELALLDEDDARAEQRDQAIGYLFQQVVVLVYTLRGDACRIISLRRADPRERRAYERS</sequence>
<dbReference type="AlphaFoldDB" id="A0AAE3NTA8"/>
<dbReference type="Proteomes" id="UP001220964">
    <property type="component" value="Unassembled WGS sequence"/>
</dbReference>
<dbReference type="Pfam" id="PF04365">
    <property type="entry name" value="BrnT_toxin"/>
    <property type="match status" value="1"/>
</dbReference>
<proteinExistence type="predicted"/>
<reference evidence="1" key="1">
    <citation type="submission" date="2023-03" db="EMBL/GenBank/DDBJ databases">
        <title>Multiphase analysis and comparison of six strains from genera Psychromarinibacter, Lutimaribacter, and Maritimibacter, including a novel species: Psychromarinibacter sediminicola sp. nov.</title>
        <authorList>
            <person name="Wang Y.-H."/>
            <person name="Ye M.-Q."/>
            <person name="Du Z.-J."/>
        </authorList>
    </citation>
    <scope>NUCLEOTIDE SEQUENCE</scope>
    <source>
        <strain evidence="1">C21-152</strain>
    </source>
</reference>
<name>A0AAE3NTA8_9RHOB</name>
<dbReference type="EMBL" id="JARGYC010000031">
    <property type="protein sequence ID" value="MDF0601621.1"/>
    <property type="molecule type" value="Genomic_DNA"/>
</dbReference>
<evidence type="ECO:0000313" key="2">
    <source>
        <dbReference type="Proteomes" id="UP001220964"/>
    </source>
</evidence>
<dbReference type="Gene3D" id="3.10.450.530">
    <property type="entry name" value="Ribonuclease toxin, BrnT, of type II toxin-antitoxin system"/>
    <property type="match status" value="1"/>
</dbReference>
<dbReference type="InterPro" id="IPR007460">
    <property type="entry name" value="BrnT_toxin"/>
</dbReference>
<dbReference type="InterPro" id="IPR038573">
    <property type="entry name" value="BrnT_sf"/>
</dbReference>